<gene>
    <name evidence="2" type="ORF">C7S16_2743</name>
</gene>
<feature type="region of interest" description="Disordered" evidence="1">
    <location>
        <begin position="16"/>
        <end position="40"/>
    </location>
</feature>
<protein>
    <submittedName>
        <fullName evidence="2">Uncharacterized protein</fullName>
    </submittedName>
</protein>
<evidence type="ECO:0000256" key="1">
    <source>
        <dbReference type="SAM" id="MobiDB-lite"/>
    </source>
</evidence>
<accession>A0AAW9CWY8</accession>
<proteinExistence type="predicted"/>
<evidence type="ECO:0000313" key="2">
    <source>
        <dbReference type="EMBL" id="MDW9255104.1"/>
    </source>
</evidence>
<dbReference type="Proteomes" id="UP001272137">
    <property type="component" value="Unassembled WGS sequence"/>
</dbReference>
<dbReference type="EMBL" id="QXCT01000002">
    <property type="protein sequence ID" value="MDW9255104.1"/>
    <property type="molecule type" value="Genomic_DNA"/>
</dbReference>
<evidence type="ECO:0000313" key="3">
    <source>
        <dbReference type="Proteomes" id="UP001272137"/>
    </source>
</evidence>
<dbReference type="AlphaFoldDB" id="A0AAW9CWY8"/>
<organism evidence="2 3">
    <name type="scientific">Burkholderia thailandensis</name>
    <dbReference type="NCBI Taxonomy" id="57975"/>
    <lineage>
        <taxon>Bacteria</taxon>
        <taxon>Pseudomonadati</taxon>
        <taxon>Pseudomonadota</taxon>
        <taxon>Betaproteobacteria</taxon>
        <taxon>Burkholderiales</taxon>
        <taxon>Burkholderiaceae</taxon>
        <taxon>Burkholderia</taxon>
        <taxon>pseudomallei group</taxon>
    </lineage>
</organism>
<feature type="compositionally biased region" description="Low complexity" evidence="1">
    <location>
        <begin position="21"/>
        <end position="40"/>
    </location>
</feature>
<comment type="caution">
    <text evidence="2">The sequence shown here is derived from an EMBL/GenBank/DDBJ whole genome shotgun (WGS) entry which is preliminary data.</text>
</comment>
<name>A0AAW9CWY8_BURTH</name>
<reference evidence="2" key="1">
    <citation type="submission" date="2018-08" db="EMBL/GenBank/DDBJ databases">
        <title>Identification of Burkholderia cepacia strains that express a Burkholderia pseudomallei-like capsular polysaccharide.</title>
        <authorList>
            <person name="Burtnick M.N."/>
            <person name="Vongsouvath M."/>
            <person name="Newton P."/>
            <person name="Wuthiekanun V."/>
            <person name="Limmathurotsakul D."/>
            <person name="Brett P.J."/>
            <person name="Chantratita N."/>
            <person name="Dance D.A."/>
        </authorList>
    </citation>
    <scope>NUCLEOTIDE SEQUENCE</scope>
    <source>
        <strain evidence="2">SBXCC001</strain>
    </source>
</reference>
<sequence length="40" mass="4330">MSTSCFHRVLRRGFARRGRAGRVPPADPPGEAGAAQHRCP</sequence>